<evidence type="ECO:0000256" key="1">
    <source>
        <dbReference type="SAM" id="Coils"/>
    </source>
</evidence>
<feature type="coiled-coil region" evidence="1">
    <location>
        <begin position="39"/>
        <end position="70"/>
    </location>
</feature>
<organism evidence="2 3">
    <name type="scientific">Bacillus songklensis</name>
    <dbReference type="NCBI Taxonomy" id="1069116"/>
    <lineage>
        <taxon>Bacteria</taxon>
        <taxon>Bacillati</taxon>
        <taxon>Bacillota</taxon>
        <taxon>Bacilli</taxon>
        <taxon>Bacillales</taxon>
        <taxon>Bacillaceae</taxon>
        <taxon>Bacillus</taxon>
    </lineage>
</organism>
<evidence type="ECO:0000313" key="2">
    <source>
        <dbReference type="EMBL" id="MFC3884435.1"/>
    </source>
</evidence>
<keyword evidence="3" id="KW-1185">Reference proteome</keyword>
<dbReference type="EMBL" id="JBHRZT010000052">
    <property type="protein sequence ID" value="MFC3884435.1"/>
    <property type="molecule type" value="Genomic_DNA"/>
</dbReference>
<reference evidence="3" key="1">
    <citation type="journal article" date="2019" name="Int. J. Syst. Evol. Microbiol.">
        <title>The Global Catalogue of Microorganisms (GCM) 10K type strain sequencing project: providing services to taxonomists for standard genome sequencing and annotation.</title>
        <authorList>
            <consortium name="The Broad Institute Genomics Platform"/>
            <consortium name="The Broad Institute Genome Sequencing Center for Infectious Disease"/>
            <person name="Wu L."/>
            <person name="Ma J."/>
        </authorList>
    </citation>
    <scope>NUCLEOTIDE SEQUENCE [LARGE SCALE GENOMIC DNA]</scope>
    <source>
        <strain evidence="3">CCUG 61889</strain>
    </source>
</reference>
<dbReference type="Proteomes" id="UP001595752">
    <property type="component" value="Unassembled WGS sequence"/>
</dbReference>
<gene>
    <name evidence="2" type="ORF">ACFOU2_13345</name>
</gene>
<evidence type="ECO:0008006" key="4">
    <source>
        <dbReference type="Google" id="ProtNLM"/>
    </source>
</evidence>
<comment type="caution">
    <text evidence="2">The sequence shown here is derived from an EMBL/GenBank/DDBJ whole genome shotgun (WGS) entry which is preliminary data.</text>
</comment>
<proteinExistence type="predicted"/>
<evidence type="ECO:0000313" key="3">
    <source>
        <dbReference type="Proteomes" id="UP001595752"/>
    </source>
</evidence>
<sequence length="142" mass="17234">MSDKKLSEESLKKYIAALKSQLSFYRDRCLEFQQREWREQELIEEMKESLERHKQEKVELLEQIDLLKSFINDVSAIKDGRRNKEIEEVEKTRAQVEETLVKETVFEQENHHRNRNRAGNDSWFMRVLQEQNAISKRHHPHK</sequence>
<protein>
    <recommendedName>
        <fullName evidence="4">Flagellar FliJ protein</fullName>
    </recommendedName>
</protein>
<name>A0ABV8B3J7_9BACI</name>
<accession>A0ABV8B3J7</accession>
<dbReference type="RefSeq" id="WP_377915871.1">
    <property type="nucleotide sequence ID" value="NZ_JBHRZT010000052.1"/>
</dbReference>
<keyword evidence="1" id="KW-0175">Coiled coil</keyword>